<evidence type="ECO:0000313" key="15">
    <source>
        <dbReference type="EMBL" id="ACX95242.1"/>
    </source>
</evidence>
<evidence type="ECO:0000256" key="1">
    <source>
        <dbReference type="ARBA" id="ARBA00000971"/>
    </source>
</evidence>
<evidence type="ECO:0000313" key="16">
    <source>
        <dbReference type="Proteomes" id="UP000009102"/>
    </source>
</evidence>
<comment type="similarity">
    <text evidence="2 11 13">Belongs to the FKBP-type PPIase family. Tig subfamily.</text>
</comment>
<dbReference type="InterPro" id="IPR046357">
    <property type="entry name" value="PPIase_dom_sf"/>
</dbReference>
<dbReference type="Proteomes" id="UP000009102">
    <property type="component" value="Chromosome"/>
</dbReference>
<dbReference type="GO" id="GO:0051301">
    <property type="term" value="P:cell division"/>
    <property type="evidence" value="ECO:0007669"/>
    <property type="project" value="UniProtKB-KW"/>
</dbReference>
<evidence type="ECO:0000259" key="14">
    <source>
        <dbReference type="PROSITE" id="PS50059"/>
    </source>
</evidence>
<dbReference type="OrthoDB" id="9767721at2"/>
<evidence type="ECO:0000256" key="3">
    <source>
        <dbReference type="ARBA" id="ARBA00013194"/>
    </source>
</evidence>
<evidence type="ECO:0000256" key="11">
    <source>
        <dbReference type="HAMAP-Rule" id="MF_00303"/>
    </source>
</evidence>
<feature type="domain" description="PPIase FKBP-type" evidence="14">
    <location>
        <begin position="161"/>
        <end position="213"/>
    </location>
</feature>
<keyword evidence="16" id="KW-1185">Reference proteome</keyword>
<sequence length="432" mass="47480">MQVELQSSEGLIRRLAIEVPASEIDVEVDRRIKDMSRRVRLDGFRPGKAPLPVVRQRYEGQVREEVVGDVMGRNYQAAIAEQQLRPAGNPVIESVDAQPGTNLKFVAAIEVYPEFEIGDLSVIEIETTTAEVTDADVADMLSTLREQHADWQNVDRAAKDGDRVTVNFAGKVDGEAFQGGSGEGMQVVLGEKRMLADFEKGLAGIAVGEPERVFDVAFPEDYPVENLQGKTAQFTVTATAVEEKVLPELNDEFAARFGSATVAELESDVRKNMERELKQALKRHTKDVVLTAVTDSLTFDVPKALVDEEAVVMRDGFVRQQMPHADASALDAGLFSEQAAKRVKMGLVIMEIVKSADLQVDDALVDEFINDIAAAYDEPDQVVATYKGDREMMSNARTVVLEQQAVDHVLSKAKVTQKSQDFKSVMNPAPQA</sequence>
<dbReference type="Pfam" id="PF05698">
    <property type="entry name" value="Trigger_C"/>
    <property type="match status" value="1"/>
</dbReference>
<dbReference type="Pfam" id="PF05697">
    <property type="entry name" value="Trigger_N"/>
    <property type="match status" value="1"/>
</dbReference>
<proteinExistence type="inferred from homology"/>
<dbReference type="NCBIfam" id="TIGR00115">
    <property type="entry name" value="tig"/>
    <property type="match status" value="1"/>
</dbReference>
<dbReference type="InterPro" id="IPR008880">
    <property type="entry name" value="Trigger_fac_C"/>
</dbReference>
<dbReference type="GO" id="GO:0051083">
    <property type="term" value="P:'de novo' cotranslational protein folding"/>
    <property type="evidence" value="ECO:0007669"/>
    <property type="project" value="TreeGrafter"/>
</dbReference>
<dbReference type="PANTHER" id="PTHR30560:SF3">
    <property type="entry name" value="TRIGGER FACTOR-LIKE PROTEIN TIG, CHLOROPLASTIC"/>
    <property type="match status" value="1"/>
</dbReference>
<organism evidence="15 16">
    <name type="scientific">Halothiobacillus neapolitanus (strain ATCC 23641 / DSM 15147 / CIP 104769 / NCIMB 8539 / c2)</name>
    <name type="common">Thiobacillus neapolitanus</name>
    <dbReference type="NCBI Taxonomy" id="555778"/>
    <lineage>
        <taxon>Bacteria</taxon>
        <taxon>Pseudomonadati</taxon>
        <taxon>Pseudomonadota</taxon>
        <taxon>Gammaproteobacteria</taxon>
        <taxon>Chromatiales</taxon>
        <taxon>Halothiobacillaceae</taxon>
        <taxon>Halothiobacillus</taxon>
    </lineage>
</organism>
<keyword evidence="5 11" id="KW-0132">Cell division</keyword>
<dbReference type="EMBL" id="CP001801">
    <property type="protein sequence ID" value="ACX95242.1"/>
    <property type="molecule type" value="Genomic_DNA"/>
</dbReference>
<dbReference type="SUPFAM" id="SSF102735">
    <property type="entry name" value="Trigger factor ribosome-binding domain"/>
    <property type="match status" value="1"/>
</dbReference>
<dbReference type="InterPro" id="IPR037041">
    <property type="entry name" value="Trigger_fac_C_sf"/>
</dbReference>
<dbReference type="HOGENOM" id="CLU_033058_2_0_6"/>
<comment type="domain">
    <text evidence="11">Consists of 3 domains; the N-terminus binds the ribosome, the middle domain has PPIase activity, while the C-terminus has intrinsic chaperone activity on its own.</text>
</comment>
<evidence type="ECO:0000256" key="8">
    <source>
        <dbReference type="ARBA" id="ARBA00023235"/>
    </source>
</evidence>
<keyword evidence="11" id="KW-0963">Cytoplasm</keyword>
<dbReference type="FunFam" id="3.10.50.40:FF:000001">
    <property type="entry name" value="Trigger factor"/>
    <property type="match status" value="1"/>
</dbReference>
<dbReference type="HAMAP" id="MF_00303">
    <property type="entry name" value="Trigger_factor_Tig"/>
    <property type="match status" value="1"/>
</dbReference>
<dbReference type="Gene3D" id="3.30.70.1050">
    <property type="entry name" value="Trigger factor ribosome-binding domain"/>
    <property type="match status" value="1"/>
</dbReference>
<comment type="catalytic activity">
    <reaction evidence="1 11 12">
        <text>[protein]-peptidylproline (omega=180) = [protein]-peptidylproline (omega=0)</text>
        <dbReference type="Rhea" id="RHEA:16237"/>
        <dbReference type="Rhea" id="RHEA-COMP:10747"/>
        <dbReference type="Rhea" id="RHEA-COMP:10748"/>
        <dbReference type="ChEBI" id="CHEBI:83833"/>
        <dbReference type="ChEBI" id="CHEBI:83834"/>
        <dbReference type="EC" id="5.2.1.8"/>
    </reaction>
</comment>
<dbReference type="SUPFAM" id="SSF109998">
    <property type="entry name" value="Triger factor/SurA peptide-binding domain-like"/>
    <property type="match status" value="1"/>
</dbReference>
<evidence type="ECO:0000256" key="7">
    <source>
        <dbReference type="ARBA" id="ARBA00023186"/>
    </source>
</evidence>
<dbReference type="GO" id="GO:0003755">
    <property type="term" value="F:peptidyl-prolyl cis-trans isomerase activity"/>
    <property type="evidence" value="ECO:0007669"/>
    <property type="project" value="UniProtKB-UniRule"/>
</dbReference>
<dbReference type="InterPro" id="IPR005215">
    <property type="entry name" value="Trig_fac"/>
</dbReference>
<dbReference type="InterPro" id="IPR027304">
    <property type="entry name" value="Trigger_fact/SurA_dom_sf"/>
</dbReference>
<dbReference type="eggNOG" id="COG0544">
    <property type="taxonomic scope" value="Bacteria"/>
</dbReference>
<dbReference type="Pfam" id="PF00254">
    <property type="entry name" value="FKBP_C"/>
    <property type="match status" value="1"/>
</dbReference>
<dbReference type="GO" id="GO:0015031">
    <property type="term" value="P:protein transport"/>
    <property type="evidence" value="ECO:0007669"/>
    <property type="project" value="UniProtKB-UniRule"/>
</dbReference>
<keyword evidence="8 11" id="KW-0413">Isomerase</keyword>
<dbReference type="InterPro" id="IPR008881">
    <property type="entry name" value="Trigger_fac_ribosome-bd_bac"/>
</dbReference>
<evidence type="ECO:0000256" key="5">
    <source>
        <dbReference type="ARBA" id="ARBA00022618"/>
    </source>
</evidence>
<dbReference type="GO" id="GO:0043022">
    <property type="term" value="F:ribosome binding"/>
    <property type="evidence" value="ECO:0007669"/>
    <property type="project" value="TreeGrafter"/>
</dbReference>
<accession>D0KXR9</accession>
<dbReference type="RefSeq" id="WP_012823278.1">
    <property type="nucleotide sequence ID" value="NC_013422.1"/>
</dbReference>
<keyword evidence="7 11" id="KW-0143">Chaperone</keyword>
<dbReference type="Gene3D" id="1.10.3120.10">
    <property type="entry name" value="Trigger factor, C-terminal domain"/>
    <property type="match status" value="1"/>
</dbReference>
<comment type="function">
    <text evidence="11">Involved in protein export. Acts as a chaperone by maintaining the newly synthesized protein in an open conformation. Functions as a peptidyl-prolyl cis-trans isomerase.</text>
</comment>
<dbReference type="Gene3D" id="3.10.50.40">
    <property type="match status" value="1"/>
</dbReference>
<gene>
    <name evidence="11" type="primary">tig</name>
    <name evidence="15" type="ordered locus">Hneap_0385</name>
</gene>
<keyword evidence="9 11" id="KW-0131">Cell cycle</keyword>
<dbReference type="STRING" id="555778.Hneap_0385"/>
<evidence type="ECO:0000256" key="2">
    <source>
        <dbReference type="ARBA" id="ARBA00005464"/>
    </source>
</evidence>
<dbReference type="KEGG" id="hna:Hneap_0385"/>
<dbReference type="GO" id="GO:0044183">
    <property type="term" value="F:protein folding chaperone"/>
    <property type="evidence" value="ECO:0007669"/>
    <property type="project" value="TreeGrafter"/>
</dbReference>
<evidence type="ECO:0000256" key="13">
    <source>
        <dbReference type="RuleBase" id="RU003914"/>
    </source>
</evidence>
<reference evidence="15 16" key="1">
    <citation type="submission" date="2009-10" db="EMBL/GenBank/DDBJ databases">
        <title>Complete sequence of Halothiobacillus neapolitanus c2.</title>
        <authorList>
            <consortium name="US DOE Joint Genome Institute"/>
            <person name="Lucas S."/>
            <person name="Copeland A."/>
            <person name="Lapidus A."/>
            <person name="Glavina del Rio T."/>
            <person name="Tice H."/>
            <person name="Bruce D."/>
            <person name="Goodwin L."/>
            <person name="Pitluck S."/>
            <person name="Davenport K."/>
            <person name="Brettin T."/>
            <person name="Detter J.C."/>
            <person name="Han C."/>
            <person name="Tapia R."/>
            <person name="Larimer F."/>
            <person name="Land M."/>
            <person name="Hauser L."/>
            <person name="Kyrpides N."/>
            <person name="Mikhailova N."/>
            <person name="Kerfeld C."/>
            <person name="Cannon G."/>
            <person name="Heinhort S."/>
        </authorList>
    </citation>
    <scope>NUCLEOTIDE SEQUENCE [LARGE SCALE GENOMIC DNA]</scope>
    <source>
        <strain evidence="16">ATCC 23641 / c2</strain>
    </source>
</reference>
<evidence type="ECO:0000256" key="12">
    <source>
        <dbReference type="PROSITE-ProRule" id="PRU00277"/>
    </source>
</evidence>
<evidence type="ECO:0000256" key="9">
    <source>
        <dbReference type="ARBA" id="ARBA00023306"/>
    </source>
</evidence>
<keyword evidence="6 11" id="KW-0697">Rotamase</keyword>
<dbReference type="GO" id="GO:0005737">
    <property type="term" value="C:cytoplasm"/>
    <property type="evidence" value="ECO:0007669"/>
    <property type="project" value="UniProtKB-SubCell"/>
</dbReference>
<evidence type="ECO:0000256" key="10">
    <source>
        <dbReference type="ARBA" id="ARBA00029986"/>
    </source>
</evidence>
<evidence type="ECO:0000256" key="4">
    <source>
        <dbReference type="ARBA" id="ARBA00016902"/>
    </source>
</evidence>
<dbReference type="EC" id="5.2.1.8" evidence="3 11"/>
<dbReference type="GO" id="GO:0043335">
    <property type="term" value="P:protein unfolding"/>
    <property type="evidence" value="ECO:0007669"/>
    <property type="project" value="TreeGrafter"/>
</dbReference>
<dbReference type="InterPro" id="IPR036611">
    <property type="entry name" value="Trigger_fac_ribosome-bd_sf"/>
</dbReference>
<dbReference type="PANTHER" id="PTHR30560">
    <property type="entry name" value="TRIGGER FACTOR CHAPERONE AND PEPTIDYL-PROLYL CIS/TRANS ISOMERASE"/>
    <property type="match status" value="1"/>
</dbReference>
<name>D0KXR9_HALNC</name>
<dbReference type="PIRSF" id="PIRSF003095">
    <property type="entry name" value="Trigger_factor"/>
    <property type="match status" value="1"/>
</dbReference>
<dbReference type="PROSITE" id="PS50059">
    <property type="entry name" value="FKBP_PPIASE"/>
    <property type="match status" value="1"/>
</dbReference>
<dbReference type="InterPro" id="IPR001179">
    <property type="entry name" value="PPIase_FKBP_dom"/>
</dbReference>
<dbReference type="SUPFAM" id="SSF54534">
    <property type="entry name" value="FKBP-like"/>
    <property type="match status" value="1"/>
</dbReference>
<dbReference type="AlphaFoldDB" id="D0KXR9"/>
<evidence type="ECO:0000256" key="6">
    <source>
        <dbReference type="ARBA" id="ARBA00023110"/>
    </source>
</evidence>
<comment type="subcellular location">
    <subcellularLocation>
        <location evidence="11">Cytoplasm</location>
    </subcellularLocation>
    <text evidence="11">About half TF is bound to the ribosome near the polypeptide exit tunnel while the other half is free in the cytoplasm.</text>
</comment>
<protein>
    <recommendedName>
        <fullName evidence="4 11">Trigger factor</fullName>
        <shortName evidence="11">TF</shortName>
        <ecNumber evidence="3 11">5.2.1.8</ecNumber>
    </recommendedName>
    <alternativeName>
        <fullName evidence="10 11">PPIase</fullName>
    </alternativeName>
</protein>